<dbReference type="EC" id="2.7.1.47" evidence="8"/>
<name>A0A1E5V772_9POAL</name>
<dbReference type="GO" id="GO:0005829">
    <property type="term" value="C:cytosol"/>
    <property type="evidence" value="ECO:0007669"/>
    <property type="project" value="TreeGrafter"/>
</dbReference>
<gene>
    <name evidence="12" type="ORF">BAE44_0018009</name>
</gene>
<keyword evidence="6" id="KW-0067">ATP-binding</keyword>
<dbReference type="Gene3D" id="3.30.420.40">
    <property type="match status" value="2"/>
</dbReference>
<evidence type="ECO:0000313" key="13">
    <source>
        <dbReference type="Proteomes" id="UP000095767"/>
    </source>
</evidence>
<dbReference type="InterPro" id="IPR043129">
    <property type="entry name" value="ATPase_NBD"/>
</dbReference>
<dbReference type="OrthoDB" id="10262702at2759"/>
<dbReference type="GO" id="GO:0004856">
    <property type="term" value="F:D-xylulokinase activity"/>
    <property type="evidence" value="ECO:0007669"/>
    <property type="project" value="TreeGrafter"/>
</dbReference>
<feature type="domain" description="Carbohydrate kinase FGGY N-terminal" evidence="10">
    <location>
        <begin position="18"/>
        <end position="248"/>
    </location>
</feature>
<dbReference type="SUPFAM" id="SSF53067">
    <property type="entry name" value="Actin-like ATPase domain"/>
    <property type="match status" value="2"/>
</dbReference>
<evidence type="ECO:0000256" key="8">
    <source>
        <dbReference type="ARBA" id="ARBA00066370"/>
    </source>
</evidence>
<feature type="domain" description="Carbohydrate kinase FGGY C-terminal" evidence="11">
    <location>
        <begin position="286"/>
        <end position="433"/>
    </location>
</feature>
<evidence type="ECO:0000259" key="10">
    <source>
        <dbReference type="Pfam" id="PF00370"/>
    </source>
</evidence>
<evidence type="ECO:0000256" key="3">
    <source>
        <dbReference type="ARBA" id="ARBA00022679"/>
    </source>
</evidence>
<proteinExistence type="inferred from homology"/>
<evidence type="ECO:0000259" key="11">
    <source>
        <dbReference type="Pfam" id="PF02782"/>
    </source>
</evidence>
<dbReference type="InterPro" id="IPR018485">
    <property type="entry name" value="FGGY_C"/>
</dbReference>
<evidence type="ECO:0000256" key="1">
    <source>
        <dbReference type="ARBA" id="ARBA00001968"/>
    </source>
</evidence>
<keyword evidence="3" id="KW-0808">Transferase</keyword>
<evidence type="ECO:0000256" key="4">
    <source>
        <dbReference type="ARBA" id="ARBA00022741"/>
    </source>
</evidence>
<dbReference type="AlphaFoldDB" id="A0A1E5V772"/>
<sequence>MLSRQNPGADDAAGTPDLYLGIDFGTSGARYALIDRQGAILSEGKRAYAPVGDAADWASSWRAALFQLIGDIPPARRPSISSISIDGTSATTLIVDSQTGELLAGPFLYNESFPDALPAVEAIAPANHTVCSGSSTLCKLVSWWNTSGTSGGAGSAAVLMHQSDWLLWLLHGQYGVSDYNNALKVGYDPEIDAYPSWLISQPYSRMLPSVRAPGAPIAAVKDDVCSQYGLSKECVVCTGTTDSIAAFLAARTTEPGRAVTSLGSTLAIKLVSKVRVDDARFGVYSHRLDDTWLVGGASNTGGAVLRQLFTDDQLVALSRHIDPAVASPLDYYPLPKKGERFPVSDPDMTPRLQPRPESDAEYLHGILESIARIEAKGYNLLRQLGSTAVEEVFTAGGGAQNEKWTAIRERVLGVPVRKAEQTEAAYGAALLALKGADRRVILKSPSRTC</sequence>
<dbReference type="PANTHER" id="PTHR10196:SF80">
    <property type="entry name" value="D-RIBULOSE KINASE"/>
    <property type="match status" value="1"/>
</dbReference>
<organism evidence="12 13">
    <name type="scientific">Dichanthelium oligosanthes</name>
    <dbReference type="NCBI Taxonomy" id="888268"/>
    <lineage>
        <taxon>Eukaryota</taxon>
        <taxon>Viridiplantae</taxon>
        <taxon>Streptophyta</taxon>
        <taxon>Embryophyta</taxon>
        <taxon>Tracheophyta</taxon>
        <taxon>Spermatophyta</taxon>
        <taxon>Magnoliopsida</taxon>
        <taxon>Liliopsida</taxon>
        <taxon>Poales</taxon>
        <taxon>Poaceae</taxon>
        <taxon>PACMAD clade</taxon>
        <taxon>Panicoideae</taxon>
        <taxon>Panicodae</taxon>
        <taxon>Paniceae</taxon>
        <taxon>Dichantheliinae</taxon>
        <taxon>Dichanthelium</taxon>
    </lineage>
</organism>
<comment type="caution">
    <text evidence="12">The sequence shown here is derived from an EMBL/GenBank/DDBJ whole genome shotgun (WGS) entry which is preliminary data.</text>
</comment>
<evidence type="ECO:0000256" key="6">
    <source>
        <dbReference type="ARBA" id="ARBA00022840"/>
    </source>
</evidence>
<dbReference type="Pfam" id="PF00370">
    <property type="entry name" value="FGGY_N"/>
    <property type="match status" value="1"/>
</dbReference>
<comment type="catalytic activity">
    <reaction evidence="7">
        <text>D-ribulose + ATP = D-ribulose 5-phosphate + ADP + H(+)</text>
        <dbReference type="Rhea" id="RHEA:17601"/>
        <dbReference type="ChEBI" id="CHEBI:15378"/>
        <dbReference type="ChEBI" id="CHEBI:17173"/>
        <dbReference type="ChEBI" id="CHEBI:30616"/>
        <dbReference type="ChEBI" id="CHEBI:58121"/>
        <dbReference type="ChEBI" id="CHEBI:456216"/>
        <dbReference type="EC" id="2.7.1.47"/>
    </reaction>
</comment>
<keyword evidence="13" id="KW-1185">Reference proteome</keyword>
<dbReference type="GO" id="GO:0005997">
    <property type="term" value="P:xylulose metabolic process"/>
    <property type="evidence" value="ECO:0007669"/>
    <property type="project" value="TreeGrafter"/>
</dbReference>
<dbReference type="FunFam" id="3.30.420.40:FF:000180">
    <property type="entry name" value="D-ribulose kinase isoform X1"/>
    <property type="match status" value="1"/>
</dbReference>
<evidence type="ECO:0000256" key="2">
    <source>
        <dbReference type="ARBA" id="ARBA00009156"/>
    </source>
</evidence>
<evidence type="ECO:0000256" key="5">
    <source>
        <dbReference type="ARBA" id="ARBA00022777"/>
    </source>
</evidence>
<evidence type="ECO:0000313" key="12">
    <source>
        <dbReference type="EMBL" id="OEL20971.1"/>
    </source>
</evidence>
<dbReference type="CDD" id="cd07783">
    <property type="entry name" value="ASKHA_NBD_FGGY_SePSK_AtXK1-like"/>
    <property type="match status" value="1"/>
</dbReference>
<dbReference type="FunFam" id="3.30.420.40:FF:000220">
    <property type="entry name" value="D-ribulose kinase"/>
    <property type="match status" value="1"/>
</dbReference>
<reference evidence="12 13" key="1">
    <citation type="submission" date="2016-09" db="EMBL/GenBank/DDBJ databases">
        <title>The draft genome of Dichanthelium oligosanthes: A C3 panicoid grass species.</title>
        <authorList>
            <person name="Studer A.J."/>
            <person name="Schnable J.C."/>
            <person name="Brutnell T.P."/>
        </authorList>
    </citation>
    <scope>NUCLEOTIDE SEQUENCE [LARGE SCALE GENOMIC DNA]</scope>
    <source>
        <strain evidence="13">cv. Kellogg 1175</strain>
        <tissue evidence="12">Leaf</tissue>
    </source>
</reference>
<keyword evidence="4" id="KW-0547">Nucleotide-binding</keyword>
<comment type="similarity">
    <text evidence="2">Belongs to the FGGY kinase family.</text>
</comment>
<dbReference type="PANTHER" id="PTHR10196">
    <property type="entry name" value="SUGAR KINASE"/>
    <property type="match status" value="1"/>
</dbReference>
<dbReference type="STRING" id="888268.A0A1E5V772"/>
<evidence type="ECO:0000256" key="9">
    <source>
        <dbReference type="ARBA" id="ARBA00072590"/>
    </source>
</evidence>
<evidence type="ECO:0000256" key="7">
    <source>
        <dbReference type="ARBA" id="ARBA00051146"/>
    </source>
</evidence>
<accession>A0A1E5V772</accession>
<protein>
    <recommendedName>
        <fullName evidence="9">D-ribulose kinase</fullName>
        <ecNumber evidence="8">2.7.1.47</ecNumber>
    </recommendedName>
</protein>
<dbReference type="InterPro" id="IPR018484">
    <property type="entry name" value="FGGY_N"/>
</dbReference>
<dbReference type="Proteomes" id="UP000095767">
    <property type="component" value="Unassembled WGS sequence"/>
</dbReference>
<dbReference type="GO" id="GO:0005524">
    <property type="term" value="F:ATP binding"/>
    <property type="evidence" value="ECO:0007669"/>
    <property type="project" value="UniProtKB-KW"/>
</dbReference>
<keyword evidence="5" id="KW-0418">Kinase</keyword>
<comment type="cofactor">
    <cofactor evidence="1">
        <name>a divalent metal cation</name>
        <dbReference type="ChEBI" id="CHEBI:60240"/>
    </cofactor>
</comment>
<dbReference type="Pfam" id="PF02782">
    <property type="entry name" value="FGGY_C"/>
    <property type="match status" value="1"/>
</dbReference>
<dbReference type="GO" id="GO:0019150">
    <property type="term" value="F:D-ribulokinase activity"/>
    <property type="evidence" value="ECO:0007669"/>
    <property type="project" value="UniProtKB-EC"/>
</dbReference>
<dbReference type="EMBL" id="LWDX02049092">
    <property type="protein sequence ID" value="OEL20971.1"/>
    <property type="molecule type" value="Genomic_DNA"/>
</dbReference>